<protein>
    <submittedName>
        <fullName evidence="2">Uncharacterized protein</fullName>
    </submittedName>
</protein>
<evidence type="ECO:0000313" key="1">
    <source>
        <dbReference type="Proteomes" id="UP000095282"/>
    </source>
</evidence>
<keyword evidence="1" id="KW-1185">Reference proteome</keyword>
<proteinExistence type="predicted"/>
<organism evidence="1 2">
    <name type="scientific">Caenorhabditis tropicalis</name>
    <dbReference type="NCBI Taxonomy" id="1561998"/>
    <lineage>
        <taxon>Eukaryota</taxon>
        <taxon>Metazoa</taxon>
        <taxon>Ecdysozoa</taxon>
        <taxon>Nematoda</taxon>
        <taxon>Chromadorea</taxon>
        <taxon>Rhabditida</taxon>
        <taxon>Rhabditina</taxon>
        <taxon>Rhabditomorpha</taxon>
        <taxon>Rhabditoidea</taxon>
        <taxon>Rhabditidae</taxon>
        <taxon>Peloderinae</taxon>
        <taxon>Caenorhabditis</taxon>
    </lineage>
</organism>
<dbReference type="AlphaFoldDB" id="A0A1I7TET8"/>
<evidence type="ECO:0000313" key="2">
    <source>
        <dbReference type="WBParaSite" id="Csp11.Scaffold595.g5240.t1"/>
    </source>
</evidence>
<dbReference type="WBParaSite" id="Csp11.Scaffold595.g5240.t1">
    <property type="protein sequence ID" value="Csp11.Scaffold595.g5240.t1"/>
    <property type="gene ID" value="Csp11.Scaffold595.g5240"/>
</dbReference>
<dbReference type="Proteomes" id="UP000095282">
    <property type="component" value="Unplaced"/>
</dbReference>
<name>A0A1I7TET8_9PELO</name>
<sequence>MSIPKSLLFFLFFQKKFRSNSCYCVRVEKTSYQKNMNNVEENARKAVDGGKASVVLLDNAILGSSLFYSLFFEYAWFSIAKSK</sequence>
<accession>A0A1I7TET8</accession>
<reference evidence="2" key="1">
    <citation type="submission" date="2016-11" db="UniProtKB">
        <authorList>
            <consortium name="WormBaseParasite"/>
        </authorList>
    </citation>
    <scope>IDENTIFICATION</scope>
</reference>